<dbReference type="Pfam" id="PF07992">
    <property type="entry name" value="Pyr_redox_2"/>
    <property type="match status" value="1"/>
</dbReference>
<evidence type="ECO:0000313" key="5">
    <source>
        <dbReference type="Proteomes" id="UP000004633"/>
    </source>
</evidence>
<protein>
    <submittedName>
        <fullName evidence="4">Pyridine nucleotide-disulfide oxidoreductase</fullName>
    </submittedName>
</protein>
<feature type="domain" description="FAD/NAD(P)-binding" evidence="3">
    <location>
        <begin position="1"/>
        <end position="271"/>
    </location>
</feature>
<dbReference type="EMBL" id="AECV01000024">
    <property type="protein sequence ID" value="EFW29398.1"/>
    <property type="molecule type" value="Genomic_DNA"/>
</dbReference>
<dbReference type="AlphaFoldDB" id="E7N353"/>
<dbReference type="SUPFAM" id="SSF51905">
    <property type="entry name" value="FAD/NAD(P)-binding domain"/>
    <property type="match status" value="1"/>
</dbReference>
<dbReference type="InterPro" id="IPR023753">
    <property type="entry name" value="FAD/NAD-binding_dom"/>
</dbReference>
<gene>
    <name evidence="4" type="ORF">HMPREF9555_01426</name>
</gene>
<keyword evidence="2" id="KW-0560">Oxidoreductase</keyword>
<dbReference type="RefSeq" id="WP_009350085.1">
    <property type="nucleotide sequence ID" value="NZ_GL638137.1"/>
</dbReference>
<sequence length="286" mass="29705">MHVLIIGAGPAGVSAALYARRGGADVTVIAKEVGALEKAETIENYYGIEEPVSGRELARRGIEGARRLGVTFVTDEVLGITGDGTSFAVEGKSELYTGDAVVLATGATRKTLSIPGIREFTGRGVSSCAVCDAFFYRGKTTSVIGAGEYALHEVQVLLPHAAQVQLLTNGGEPPAGIPPEVTVYTERIVRIEGDRRVARVVFADGTAADTVGVFLAIGTAGTAELARKLGVLVEDGKIVVNAQMETNVPGVYAAGDCTGGLLQIVKAAYEGAQAGLSTVRCMHKKK</sequence>
<comment type="caution">
    <text evidence="4">The sequence shown here is derived from an EMBL/GenBank/DDBJ whole genome shotgun (WGS) entry which is preliminary data.</text>
</comment>
<dbReference type="InterPro" id="IPR050097">
    <property type="entry name" value="Ferredoxin-NADP_redctase_2"/>
</dbReference>
<proteinExistence type="predicted"/>
<evidence type="ECO:0000313" key="4">
    <source>
        <dbReference type="EMBL" id="EFW29398.1"/>
    </source>
</evidence>
<organism evidence="4 5">
    <name type="scientific">Selenomonas artemidis F0399</name>
    <dbReference type="NCBI Taxonomy" id="749551"/>
    <lineage>
        <taxon>Bacteria</taxon>
        <taxon>Bacillati</taxon>
        <taxon>Bacillota</taxon>
        <taxon>Negativicutes</taxon>
        <taxon>Selenomonadales</taxon>
        <taxon>Selenomonadaceae</taxon>
        <taxon>Selenomonas</taxon>
    </lineage>
</organism>
<dbReference type="PRINTS" id="PR00469">
    <property type="entry name" value="PNDRDTASEII"/>
</dbReference>
<evidence type="ECO:0000256" key="2">
    <source>
        <dbReference type="ARBA" id="ARBA00023002"/>
    </source>
</evidence>
<accession>E7N353</accession>
<dbReference type="PRINTS" id="PR00368">
    <property type="entry name" value="FADPNR"/>
</dbReference>
<dbReference type="STRING" id="749551.HMPREF9555_01426"/>
<name>E7N353_9FIRM</name>
<evidence type="ECO:0000256" key="1">
    <source>
        <dbReference type="ARBA" id="ARBA00022630"/>
    </source>
</evidence>
<reference evidence="4 5" key="1">
    <citation type="submission" date="2010-08" db="EMBL/GenBank/DDBJ databases">
        <authorList>
            <person name="Weinstock G."/>
            <person name="Sodergren E."/>
            <person name="Clifton S."/>
            <person name="Fulton L."/>
            <person name="Fulton B."/>
            <person name="Courtney L."/>
            <person name="Fronick C."/>
            <person name="Harrison M."/>
            <person name="Strong C."/>
            <person name="Farmer C."/>
            <person name="Delahaunty K."/>
            <person name="Markovic C."/>
            <person name="Hall O."/>
            <person name="Minx P."/>
            <person name="Tomlinson C."/>
            <person name="Mitreva M."/>
            <person name="Hou S."/>
            <person name="Chen J."/>
            <person name="Wollam A."/>
            <person name="Pepin K.H."/>
            <person name="Johnson M."/>
            <person name="Bhonagiri V."/>
            <person name="Zhang X."/>
            <person name="Suruliraj S."/>
            <person name="Warren W."/>
            <person name="Chinwalla A."/>
            <person name="Mardis E.R."/>
            <person name="Wilson R.K."/>
        </authorList>
    </citation>
    <scope>NUCLEOTIDE SEQUENCE [LARGE SCALE GENOMIC DNA]</scope>
    <source>
        <strain evidence="4 5">F0399</strain>
    </source>
</reference>
<keyword evidence="5" id="KW-1185">Reference proteome</keyword>
<dbReference type="HOGENOM" id="CLU_031864_5_3_9"/>
<dbReference type="InterPro" id="IPR036188">
    <property type="entry name" value="FAD/NAD-bd_sf"/>
</dbReference>
<evidence type="ECO:0000259" key="3">
    <source>
        <dbReference type="Pfam" id="PF07992"/>
    </source>
</evidence>
<dbReference type="PANTHER" id="PTHR48105">
    <property type="entry name" value="THIOREDOXIN REDUCTASE 1-RELATED-RELATED"/>
    <property type="match status" value="1"/>
</dbReference>
<dbReference type="Gene3D" id="3.50.50.60">
    <property type="entry name" value="FAD/NAD(P)-binding domain"/>
    <property type="match status" value="2"/>
</dbReference>
<keyword evidence="1" id="KW-0285">Flavoprotein</keyword>
<dbReference type="GO" id="GO:0016491">
    <property type="term" value="F:oxidoreductase activity"/>
    <property type="evidence" value="ECO:0007669"/>
    <property type="project" value="UniProtKB-KW"/>
</dbReference>
<dbReference type="Proteomes" id="UP000004633">
    <property type="component" value="Unassembled WGS sequence"/>
</dbReference>